<name>A0A120IB41_9LACT</name>
<gene>
    <name evidence="1" type="ORF">AWM75_08295</name>
</gene>
<keyword evidence="2" id="KW-1185">Reference proteome</keyword>
<dbReference type="AlphaFoldDB" id="A0A120IB41"/>
<evidence type="ECO:0000313" key="1">
    <source>
        <dbReference type="EMBL" id="AMB99970.1"/>
    </source>
</evidence>
<organism evidence="1 2">
    <name type="scientific">Aerococcus urinaehominis</name>
    <dbReference type="NCBI Taxonomy" id="128944"/>
    <lineage>
        <taxon>Bacteria</taxon>
        <taxon>Bacillati</taxon>
        <taxon>Bacillota</taxon>
        <taxon>Bacilli</taxon>
        <taxon>Lactobacillales</taxon>
        <taxon>Aerococcaceae</taxon>
        <taxon>Aerococcus</taxon>
    </lineage>
</organism>
<dbReference type="OrthoDB" id="3187690at2"/>
<protein>
    <submittedName>
        <fullName evidence="1">Type I-E CRISPR-associated protein Cse1/CasA</fullName>
    </submittedName>
</protein>
<accession>A0A120IB41</accession>
<dbReference type="STRING" id="128944.AWM75_08295"/>
<evidence type="ECO:0000313" key="2">
    <source>
        <dbReference type="Proteomes" id="UP000062260"/>
    </source>
</evidence>
<dbReference type="EMBL" id="CP014163">
    <property type="protein sequence ID" value="AMB99970.1"/>
    <property type="molecule type" value="Genomic_DNA"/>
</dbReference>
<reference evidence="1 2" key="1">
    <citation type="journal article" date="2016" name="Genome Announc.">
        <title>Complete Genome Sequences of Aerococcus christensenii CCUG 28831T, Aerococcus sanguinicola CCUG 43001T, Aerococcus urinae CCUG 36881T, Aerococcus urinaeequi CCUG 28094T, Aerococcus urinaehominis CCUG 42038 BT, and Aerococcus viridans CCUG 4311T.</title>
        <authorList>
            <person name="Carkaci D."/>
            <person name="Dargis R."/>
            <person name="Nielsen X.C."/>
            <person name="Skovgaard O."/>
            <person name="Fuursted K."/>
            <person name="Christensen J.J."/>
        </authorList>
    </citation>
    <scope>NUCLEOTIDE SEQUENCE [LARGE SCALE GENOMIC DNA]</scope>
    <source>
        <strain evidence="1 2">CCUG42038B</strain>
    </source>
</reference>
<dbReference type="KEGG" id="auh:AWM75_08295"/>
<reference evidence="2" key="2">
    <citation type="submission" date="2016-01" db="EMBL/GenBank/DDBJ databases">
        <title>Six Aerococcus type strain genome sequencing and assembly using PacBio and Illumina Hiseq.</title>
        <authorList>
            <person name="Carkaci D."/>
            <person name="Dargis R."/>
            <person name="Nielsen X.C."/>
            <person name="Skovgaard O."/>
            <person name="Fuursted K."/>
            <person name="Christensen J.J."/>
        </authorList>
    </citation>
    <scope>NUCLEOTIDE SEQUENCE [LARGE SCALE GENOMIC DNA]</scope>
    <source>
        <strain evidence="2">CCUG42038B</strain>
    </source>
</reference>
<dbReference type="InterPro" id="IPR013381">
    <property type="entry name" value="CRISPR-assoc_prot_Cse1"/>
</dbReference>
<sequence length="561" mass="65628">MSRYNLVDEYWIPVIVDDKGHSQMVSLLDVFTNGSQYLQLAGDTQTQNFAVFRLLLAVLQTALLRYELDGEIREFPDEDWGYEDIDDLEEELNNTWLEIWQNESFPKIVVDYLEAWRDRFYLFDDKYPFYQVTASDIDASKISKKQASSISGKNINRMISESGNKIALFSPKFAASNNKEILAEDEIARWLITFQGYTGLSDKVIFGSEKYKSSKGWLFDIGGLYVEGNNLFESLTLNCILLHPDEKYRFNPPKPCWEFEPQARIQRYFETDSPDNLAELYTNWSRGIYIDPDIDATKAFECQIVKLPDIKHEDQFLEPMTLWRHNDTGPSKNKFTPRKHQANQSIWRSFGLIALPTYYSDKQRQPGIIAWLNYLTPLIGDRRLTICSVSMADDGNATSWVPVDELCDQLKIDDFVLTDVQENHWVPRIYDTVETTKRVVGLTFRNFLLDLKEIRNLATNDFVNERVTELYYHIDEPFRDWLISIDKDEDKDKKVIEWYDQLACLVRQQVDHLLKQAGPRDYTGIIKNKKDDKDSKILNIAIAHNKFTYYLNKELKEGRHD</sequence>
<proteinExistence type="predicted"/>
<dbReference type="Pfam" id="PF09481">
    <property type="entry name" value="CRISPR_Cse1"/>
    <property type="match status" value="1"/>
</dbReference>
<dbReference type="RefSeq" id="WP_067980730.1">
    <property type="nucleotide sequence ID" value="NZ_CP014163.1"/>
</dbReference>
<dbReference type="Proteomes" id="UP000062260">
    <property type="component" value="Chromosome"/>
</dbReference>
<dbReference type="Gene3D" id="1.10.132.100">
    <property type="match status" value="1"/>
</dbReference>